<evidence type="ECO:0000313" key="2">
    <source>
        <dbReference type="Proteomes" id="UP000659904"/>
    </source>
</evidence>
<accession>A0A8J3K9R1</accession>
<protein>
    <submittedName>
        <fullName evidence="1">Uncharacterized protein</fullName>
    </submittedName>
</protein>
<proteinExistence type="predicted"/>
<keyword evidence="2" id="KW-1185">Reference proteome</keyword>
<organism evidence="1 2">
    <name type="scientific">Catellatospora citrea</name>
    <dbReference type="NCBI Taxonomy" id="53366"/>
    <lineage>
        <taxon>Bacteria</taxon>
        <taxon>Bacillati</taxon>
        <taxon>Actinomycetota</taxon>
        <taxon>Actinomycetes</taxon>
        <taxon>Micromonosporales</taxon>
        <taxon>Micromonosporaceae</taxon>
        <taxon>Catellatospora</taxon>
    </lineage>
</organism>
<comment type="caution">
    <text evidence="1">The sequence shown here is derived from an EMBL/GenBank/DDBJ whole genome shotgun (WGS) entry which is preliminary data.</text>
</comment>
<gene>
    <name evidence="1" type="ORF">Cci01nite_10050</name>
</gene>
<evidence type="ECO:0000313" key="1">
    <source>
        <dbReference type="EMBL" id="GIF95911.1"/>
    </source>
</evidence>
<dbReference type="AlphaFoldDB" id="A0A8J3K9R1"/>
<name>A0A8J3K9R1_9ACTN</name>
<dbReference type="Proteomes" id="UP000659904">
    <property type="component" value="Unassembled WGS sequence"/>
</dbReference>
<reference evidence="1 2" key="1">
    <citation type="submission" date="2021-01" db="EMBL/GenBank/DDBJ databases">
        <title>Whole genome shotgun sequence of Catellatospora citrea NBRC 14495.</title>
        <authorList>
            <person name="Komaki H."/>
            <person name="Tamura T."/>
        </authorList>
    </citation>
    <scope>NUCLEOTIDE SEQUENCE [LARGE SCALE GENOMIC DNA]</scope>
    <source>
        <strain evidence="1 2">NBRC 14495</strain>
    </source>
</reference>
<dbReference type="EMBL" id="BONH01000002">
    <property type="protein sequence ID" value="GIF95911.1"/>
    <property type="molecule type" value="Genomic_DNA"/>
</dbReference>
<dbReference type="RefSeq" id="WP_120320991.1">
    <property type="nucleotide sequence ID" value="NZ_BONH01000002.1"/>
</dbReference>
<sequence length="74" mass="8329">MDEQSMSSWWNEGLSGEDRDEWCAALDTGVVGEDLLITLTAEQRAWLENDEETTASMGSELQAFVAEECSKRLR</sequence>